<dbReference type="CTD" id="54919"/>
<dbReference type="PANTHER" id="PTHR16216:SF2">
    <property type="entry name" value="DYNEIN AXONEMAL ASSEMBLY FACTOR 5"/>
    <property type="match status" value="1"/>
</dbReference>
<reference evidence="3" key="1">
    <citation type="submission" date="2022-01" db="UniProtKB">
        <authorList>
            <consortium name="EnsemblMetazoa"/>
        </authorList>
    </citation>
    <scope>IDENTIFICATION</scope>
</reference>
<dbReference type="GO" id="GO:0003341">
    <property type="term" value="P:cilium movement"/>
    <property type="evidence" value="ECO:0007669"/>
    <property type="project" value="TreeGrafter"/>
</dbReference>
<dbReference type="Gene3D" id="1.25.10.10">
    <property type="entry name" value="Leucine-rich Repeat Variant"/>
    <property type="match status" value="4"/>
</dbReference>
<dbReference type="Proteomes" id="UP000494040">
    <property type="component" value="Unassembled WGS sequence"/>
</dbReference>
<dbReference type="AlphaFoldDB" id="A0A8I6S975"/>
<dbReference type="InterPro" id="IPR052623">
    <property type="entry name" value="DAAF5"/>
</dbReference>
<dbReference type="Pfam" id="PF24573">
    <property type="entry name" value="HEAT_DAAF5"/>
    <property type="match status" value="1"/>
</dbReference>
<dbReference type="RefSeq" id="XP_014259244.1">
    <property type="nucleotide sequence ID" value="XM_014403758.2"/>
</dbReference>
<dbReference type="GO" id="GO:0005737">
    <property type="term" value="C:cytoplasm"/>
    <property type="evidence" value="ECO:0007669"/>
    <property type="project" value="TreeGrafter"/>
</dbReference>
<evidence type="ECO:0000313" key="3">
    <source>
        <dbReference type="EnsemblMetazoa" id="XP_014259244.1"/>
    </source>
</evidence>
<proteinExistence type="predicted"/>
<dbReference type="GO" id="GO:0036158">
    <property type="term" value="P:outer dynein arm assembly"/>
    <property type="evidence" value="ECO:0007669"/>
    <property type="project" value="TreeGrafter"/>
</dbReference>
<protein>
    <recommendedName>
        <fullName evidence="5">Dynein assembly factor 5, axonemal</fullName>
    </recommendedName>
</protein>
<evidence type="ECO:0000259" key="1">
    <source>
        <dbReference type="Pfam" id="PF24573"/>
    </source>
</evidence>
<dbReference type="InterPro" id="IPR056497">
    <property type="entry name" value="HEAT_DAAF5"/>
</dbReference>
<dbReference type="GeneID" id="106672376"/>
<name>A0A8I6S975_CIMLE</name>
<dbReference type="SUPFAM" id="SSF48371">
    <property type="entry name" value="ARM repeat"/>
    <property type="match status" value="1"/>
</dbReference>
<dbReference type="GO" id="GO:0045505">
    <property type="term" value="F:dynein intermediate chain binding"/>
    <property type="evidence" value="ECO:0007669"/>
    <property type="project" value="TreeGrafter"/>
</dbReference>
<dbReference type="InterPro" id="IPR016024">
    <property type="entry name" value="ARM-type_fold"/>
</dbReference>
<feature type="domain" description="Dynein axonemal assembly factor 5 HEAT-repeat" evidence="1">
    <location>
        <begin position="311"/>
        <end position="499"/>
    </location>
</feature>
<sequence length="858" mass="98347">MDSGEAGFADLFLVERTVNILQSGDRAEKVSTLKKVKKYLNENDEEKLLDLYEHLSSTLLRLLQDPNEAVREHSLQLLDLFLIEKLTKNKIHLKNLIPVLYSRMCSDNNTELSEELKLLYSKFLTSVVKKYENDLIPYLEEIVSIVIKLLPYPAPEVKKSASKLCVTLVTALPAETFQYSKKLVNPLFTNLSHQHWRVRVATIETLEILMLKGDNKCVPDIINPVTRCLFDNIEHVRMAVTRLVGHWMVDLFDRYSFFSHFLPVILTSLSDESQEIRTEAKSLWEKAGKQYLQENEKDYKDRIDYENEYLEHYPKGVKRPGLGCRIIVEQEGSKFLLALVHELSDWNERVRLMSSVLLFQYAIHAETSITQSLHKILNGMCKAAMDYETPKVMENVVLAAQYMGYFVPPKVYCSLIVSHLKEANAGELKIVTGLVKGSKSEDLRLYLPDVTSLLNNTSFEEKEHLAILDLISAVFSTCADSSLDIGDKIWAALISIAGLTDKLEIRKKSLELLDKFVEFGGGDRKKVFNSHCSTLLQSLQDTLWTAHCHQQFILASIIENGGEIIEPNLQLFISILQEAMAYENDPEVILKVTMAINNLLSNNEKTLPSEQSVLFFIKTLLKDIIVPHLKWHPGRSAEAIRTVACTCLYMCLLKVISKCNSISEINDIKSSLKQPKEILDKETEMMYKELKLPEVKEVDYDTLLPLVISLVEDASPKTRILSLNCIQLLSNTNEAHQTDQFYNIITNTIKRMEDSDKSVRLLALQSIQKLYEDHIKKEEQCNYINKGLLEFVYSTLLIHLDDQQASFRESVLECLKSIGKIDAVLLRRKWQLNKFRNKDICEKLIEHIENYLVESVNK</sequence>
<dbReference type="OrthoDB" id="413572at2759"/>
<keyword evidence="4" id="KW-1185">Reference proteome</keyword>
<evidence type="ECO:0000313" key="4">
    <source>
        <dbReference type="Proteomes" id="UP000494040"/>
    </source>
</evidence>
<dbReference type="Pfam" id="PF25757">
    <property type="entry name" value="TPR_DNAAF5"/>
    <property type="match status" value="1"/>
</dbReference>
<dbReference type="InterPro" id="IPR057978">
    <property type="entry name" value="TPR_DAAF5"/>
</dbReference>
<accession>A0A8I6S975</accession>
<dbReference type="InterPro" id="IPR011989">
    <property type="entry name" value="ARM-like"/>
</dbReference>
<evidence type="ECO:0008006" key="5">
    <source>
        <dbReference type="Google" id="ProtNLM"/>
    </source>
</evidence>
<dbReference type="GO" id="GO:0036159">
    <property type="term" value="P:inner dynein arm assembly"/>
    <property type="evidence" value="ECO:0007669"/>
    <property type="project" value="TreeGrafter"/>
</dbReference>
<dbReference type="OMA" id="AFQGPWA"/>
<dbReference type="PANTHER" id="PTHR16216">
    <property type="entry name" value="DYNEIN ASSEMBLY FACTOR 5, AXONEMAL"/>
    <property type="match status" value="1"/>
</dbReference>
<feature type="domain" description="Dynein axonemal assembly factor 5 TPR repeats" evidence="2">
    <location>
        <begin position="21"/>
        <end position="302"/>
    </location>
</feature>
<organism evidence="3 4">
    <name type="scientific">Cimex lectularius</name>
    <name type="common">Bed bug</name>
    <name type="synonym">Acanthia lectularia</name>
    <dbReference type="NCBI Taxonomy" id="79782"/>
    <lineage>
        <taxon>Eukaryota</taxon>
        <taxon>Metazoa</taxon>
        <taxon>Ecdysozoa</taxon>
        <taxon>Arthropoda</taxon>
        <taxon>Hexapoda</taxon>
        <taxon>Insecta</taxon>
        <taxon>Pterygota</taxon>
        <taxon>Neoptera</taxon>
        <taxon>Paraneoptera</taxon>
        <taxon>Hemiptera</taxon>
        <taxon>Heteroptera</taxon>
        <taxon>Panheteroptera</taxon>
        <taxon>Cimicomorpha</taxon>
        <taxon>Cimicidae</taxon>
        <taxon>Cimex</taxon>
    </lineage>
</organism>
<evidence type="ECO:0000259" key="2">
    <source>
        <dbReference type="Pfam" id="PF25757"/>
    </source>
</evidence>
<dbReference type="KEGG" id="clec:106672376"/>
<dbReference type="EnsemblMetazoa" id="XM_014403758.2">
    <property type="protein sequence ID" value="XP_014259244.1"/>
    <property type="gene ID" value="LOC106672376"/>
</dbReference>